<accession>A0A4C1USN1</accession>
<dbReference type="Gene3D" id="3.30.200.20">
    <property type="entry name" value="Phosphorylase Kinase, domain 1"/>
    <property type="match status" value="1"/>
</dbReference>
<organism evidence="1 2">
    <name type="scientific">Eumeta variegata</name>
    <name type="common">Bagworm moth</name>
    <name type="synonym">Eumeta japonica</name>
    <dbReference type="NCBI Taxonomy" id="151549"/>
    <lineage>
        <taxon>Eukaryota</taxon>
        <taxon>Metazoa</taxon>
        <taxon>Ecdysozoa</taxon>
        <taxon>Arthropoda</taxon>
        <taxon>Hexapoda</taxon>
        <taxon>Insecta</taxon>
        <taxon>Pterygota</taxon>
        <taxon>Neoptera</taxon>
        <taxon>Endopterygota</taxon>
        <taxon>Lepidoptera</taxon>
        <taxon>Glossata</taxon>
        <taxon>Ditrysia</taxon>
        <taxon>Tineoidea</taxon>
        <taxon>Psychidae</taxon>
        <taxon>Oiketicinae</taxon>
        <taxon>Eumeta</taxon>
    </lineage>
</organism>
<dbReference type="Proteomes" id="UP000299102">
    <property type="component" value="Unassembled WGS sequence"/>
</dbReference>
<name>A0A4C1USN1_EUMVA</name>
<dbReference type="EMBL" id="BGZK01000214">
    <property type="protein sequence ID" value="GBP28996.1"/>
    <property type="molecule type" value="Genomic_DNA"/>
</dbReference>
<keyword evidence="2" id="KW-1185">Reference proteome</keyword>
<protein>
    <submittedName>
        <fullName evidence="1">Uncharacterized protein</fullName>
    </submittedName>
</protein>
<sequence>MSEAVTLHLGEQISMSGNWEALGSIEGTNPSRLDHRKGQTRTREVRFGKVGPLNTDPSRLIGLALIRANEDAGALASFYQKEASTAYGLYRRTGRFTPPARSIPRFRKYTIDDFHFIKVLGKGSFGKVNMSYRAHYRIPSRPSMTSYRSLSAP</sequence>
<comment type="caution">
    <text evidence="1">The sequence shown here is derived from an EMBL/GenBank/DDBJ whole genome shotgun (WGS) entry which is preliminary data.</text>
</comment>
<dbReference type="STRING" id="151549.A0A4C1USN1"/>
<reference evidence="1 2" key="1">
    <citation type="journal article" date="2019" name="Commun. Biol.">
        <title>The bagworm genome reveals a unique fibroin gene that provides high tensile strength.</title>
        <authorList>
            <person name="Kono N."/>
            <person name="Nakamura H."/>
            <person name="Ohtoshi R."/>
            <person name="Tomita M."/>
            <person name="Numata K."/>
            <person name="Arakawa K."/>
        </authorList>
    </citation>
    <scope>NUCLEOTIDE SEQUENCE [LARGE SCALE GENOMIC DNA]</scope>
</reference>
<evidence type="ECO:0000313" key="2">
    <source>
        <dbReference type="Proteomes" id="UP000299102"/>
    </source>
</evidence>
<evidence type="ECO:0000313" key="1">
    <source>
        <dbReference type="EMBL" id="GBP28996.1"/>
    </source>
</evidence>
<dbReference type="OrthoDB" id="10047816at2759"/>
<proteinExistence type="predicted"/>
<gene>
    <name evidence="1" type="primary">Pkcdelta</name>
    <name evidence="1" type="ORF">EVAR_83896_1</name>
</gene>
<dbReference type="AlphaFoldDB" id="A0A4C1USN1"/>